<evidence type="ECO:0000256" key="1">
    <source>
        <dbReference type="SAM" id="MobiDB-lite"/>
    </source>
</evidence>
<comment type="caution">
    <text evidence="2">The sequence shown here is derived from an EMBL/GenBank/DDBJ whole genome shotgun (WGS) entry which is preliminary data.</text>
</comment>
<gene>
    <name evidence="2" type="ORF">BKA67DRAFT_540427</name>
</gene>
<dbReference type="AlphaFoldDB" id="A0A9P8RPJ1"/>
<evidence type="ECO:0000313" key="2">
    <source>
        <dbReference type="EMBL" id="KAH6646960.1"/>
    </source>
</evidence>
<evidence type="ECO:0000313" key="3">
    <source>
        <dbReference type="Proteomes" id="UP000758603"/>
    </source>
</evidence>
<dbReference type="GeneID" id="70129666"/>
<sequence>MSSTVTSASASPTCGSTLYNIPVDDAACAMPYGGNHTDIMAACCKSAAVISYYDNCGVYCLAIDQSISDLTDCMYKNGAPYGNEVFCHGNTSATATGDASSTPTGTSVGASIVASATDASKTGHSTSSGTSSSSTSSSSGNAAPRSHTSYSITTLGLTVGALLFSATTLGAFAL</sequence>
<dbReference type="EMBL" id="JAGPXC010000009">
    <property type="protein sequence ID" value="KAH6646960.1"/>
    <property type="molecule type" value="Genomic_DNA"/>
</dbReference>
<keyword evidence="3" id="KW-1185">Reference proteome</keyword>
<accession>A0A9P8RPJ1</accession>
<proteinExistence type="predicted"/>
<dbReference type="Proteomes" id="UP000758603">
    <property type="component" value="Unassembled WGS sequence"/>
</dbReference>
<dbReference type="RefSeq" id="XP_045953474.1">
    <property type="nucleotide sequence ID" value="XM_046100774.1"/>
</dbReference>
<protein>
    <submittedName>
        <fullName evidence="2">Uncharacterized protein</fullName>
    </submittedName>
</protein>
<dbReference type="OrthoDB" id="3520229at2759"/>
<feature type="compositionally biased region" description="Low complexity" evidence="1">
    <location>
        <begin position="120"/>
        <end position="140"/>
    </location>
</feature>
<name>A0A9P8RPJ1_9PEZI</name>
<reference evidence="2" key="1">
    <citation type="journal article" date="2021" name="Nat. Commun.">
        <title>Genetic determinants of endophytism in the Arabidopsis root mycobiome.</title>
        <authorList>
            <person name="Mesny F."/>
            <person name="Miyauchi S."/>
            <person name="Thiergart T."/>
            <person name="Pickel B."/>
            <person name="Atanasova L."/>
            <person name="Karlsson M."/>
            <person name="Huettel B."/>
            <person name="Barry K.W."/>
            <person name="Haridas S."/>
            <person name="Chen C."/>
            <person name="Bauer D."/>
            <person name="Andreopoulos W."/>
            <person name="Pangilinan J."/>
            <person name="LaButti K."/>
            <person name="Riley R."/>
            <person name="Lipzen A."/>
            <person name="Clum A."/>
            <person name="Drula E."/>
            <person name="Henrissat B."/>
            <person name="Kohler A."/>
            <person name="Grigoriev I.V."/>
            <person name="Martin F.M."/>
            <person name="Hacquard S."/>
        </authorList>
    </citation>
    <scope>NUCLEOTIDE SEQUENCE</scope>
    <source>
        <strain evidence="2">MPI-SDFR-AT-0073</strain>
    </source>
</reference>
<organism evidence="2 3">
    <name type="scientific">Truncatella angustata</name>
    <dbReference type="NCBI Taxonomy" id="152316"/>
    <lineage>
        <taxon>Eukaryota</taxon>
        <taxon>Fungi</taxon>
        <taxon>Dikarya</taxon>
        <taxon>Ascomycota</taxon>
        <taxon>Pezizomycotina</taxon>
        <taxon>Sordariomycetes</taxon>
        <taxon>Xylariomycetidae</taxon>
        <taxon>Amphisphaeriales</taxon>
        <taxon>Sporocadaceae</taxon>
        <taxon>Truncatella</taxon>
    </lineage>
</organism>
<feature type="region of interest" description="Disordered" evidence="1">
    <location>
        <begin position="119"/>
        <end position="147"/>
    </location>
</feature>